<sequence>MASSKPVPCGLCKQEKVNTKADIWCYNCDEGLCSSCSGHHKKFKSTRDHKTIDIHIYKPPIGSIKTECDKHNQQFKLYCPGHLTPSCVTVQTSKLQSFLTVHQIEEKVHQYQRYVEHMENNDMAIAVGIQIKQNSEIENIRSDLQSLKSFGEVEVSKTEIAINRERSVKREAQVETRMQSHIDKNDNEY</sequence>
<evidence type="ECO:0000313" key="4">
    <source>
        <dbReference type="Proteomes" id="UP000683360"/>
    </source>
</evidence>
<gene>
    <name evidence="3" type="ORF">MEDL_4527</name>
</gene>
<comment type="caution">
    <text evidence="3">The sequence shown here is derived from an EMBL/GenBank/DDBJ whole genome shotgun (WGS) entry which is preliminary data.</text>
</comment>
<dbReference type="InterPro" id="IPR047153">
    <property type="entry name" value="TRIM45/56/19-like"/>
</dbReference>
<dbReference type="InterPro" id="IPR000315">
    <property type="entry name" value="Znf_B-box"/>
</dbReference>
<protein>
    <submittedName>
        <fullName evidence="3">TRIM66</fullName>
    </submittedName>
</protein>
<keyword evidence="1" id="KW-0863">Zinc-finger</keyword>
<dbReference type="AlphaFoldDB" id="A0A8S3Q1N4"/>
<evidence type="ECO:0000259" key="2">
    <source>
        <dbReference type="PROSITE" id="PS50119"/>
    </source>
</evidence>
<evidence type="ECO:0000313" key="3">
    <source>
        <dbReference type="EMBL" id="CAG2189110.1"/>
    </source>
</evidence>
<dbReference type="Proteomes" id="UP000683360">
    <property type="component" value="Unassembled WGS sequence"/>
</dbReference>
<keyword evidence="1" id="KW-0479">Metal-binding</keyword>
<keyword evidence="4" id="KW-1185">Reference proteome</keyword>
<organism evidence="3 4">
    <name type="scientific">Mytilus edulis</name>
    <name type="common">Blue mussel</name>
    <dbReference type="NCBI Taxonomy" id="6550"/>
    <lineage>
        <taxon>Eukaryota</taxon>
        <taxon>Metazoa</taxon>
        <taxon>Spiralia</taxon>
        <taxon>Lophotrochozoa</taxon>
        <taxon>Mollusca</taxon>
        <taxon>Bivalvia</taxon>
        <taxon>Autobranchia</taxon>
        <taxon>Pteriomorphia</taxon>
        <taxon>Mytilida</taxon>
        <taxon>Mytiloidea</taxon>
        <taxon>Mytilidae</taxon>
        <taxon>Mytilinae</taxon>
        <taxon>Mytilus</taxon>
    </lineage>
</organism>
<keyword evidence="1" id="KW-0862">Zinc</keyword>
<proteinExistence type="predicted"/>
<evidence type="ECO:0000256" key="1">
    <source>
        <dbReference type="PROSITE-ProRule" id="PRU00024"/>
    </source>
</evidence>
<dbReference type="PANTHER" id="PTHR25462">
    <property type="entry name" value="BONUS, ISOFORM C-RELATED"/>
    <property type="match status" value="1"/>
</dbReference>
<dbReference type="OrthoDB" id="9986513at2759"/>
<dbReference type="PANTHER" id="PTHR25462:SF229">
    <property type="entry name" value="TRANSCRIPTION INTERMEDIARY FACTOR 1-BETA"/>
    <property type="match status" value="1"/>
</dbReference>
<dbReference type="EMBL" id="CAJPWZ010000285">
    <property type="protein sequence ID" value="CAG2189110.1"/>
    <property type="molecule type" value="Genomic_DNA"/>
</dbReference>
<accession>A0A8S3Q1N4</accession>
<dbReference type="PROSITE" id="PS50119">
    <property type="entry name" value="ZF_BBOX"/>
    <property type="match status" value="1"/>
</dbReference>
<name>A0A8S3Q1N4_MYTED</name>
<dbReference type="GO" id="GO:0006513">
    <property type="term" value="P:protein monoubiquitination"/>
    <property type="evidence" value="ECO:0007669"/>
    <property type="project" value="TreeGrafter"/>
</dbReference>
<dbReference type="Gene3D" id="3.30.160.60">
    <property type="entry name" value="Classic Zinc Finger"/>
    <property type="match status" value="1"/>
</dbReference>
<dbReference type="GO" id="GO:0008270">
    <property type="term" value="F:zinc ion binding"/>
    <property type="evidence" value="ECO:0007669"/>
    <property type="project" value="UniProtKB-KW"/>
</dbReference>
<feature type="domain" description="B box-type" evidence="2">
    <location>
        <begin position="4"/>
        <end position="54"/>
    </location>
</feature>
<dbReference type="GO" id="GO:0061630">
    <property type="term" value="F:ubiquitin protein ligase activity"/>
    <property type="evidence" value="ECO:0007669"/>
    <property type="project" value="TreeGrafter"/>
</dbReference>
<dbReference type="Pfam" id="PF22586">
    <property type="entry name" value="ANCHR-like_BBOX"/>
    <property type="match status" value="1"/>
</dbReference>
<reference evidence="3" key="1">
    <citation type="submission" date="2021-03" db="EMBL/GenBank/DDBJ databases">
        <authorList>
            <person name="Bekaert M."/>
        </authorList>
    </citation>
    <scope>NUCLEOTIDE SEQUENCE</scope>
</reference>